<name>A0ABW0ZI12_9ACTN</name>
<dbReference type="PANTHER" id="PTHR43685">
    <property type="entry name" value="GLYCOSYLTRANSFERASE"/>
    <property type="match status" value="1"/>
</dbReference>
<sequence length="299" mass="33706">MSAAPTVTVGLPVYNGERFLRESLDALLAQTWTDFELIISDNGSTDATAEICQEYVARDPRIRYVRQRENIGAARNHNVLPRLARGRYFKWASHDDLYAPDLVERCVAVLESHPEAVLAHCGDAFVDEHGVRTGEVRYRLDTENPSAPARLRSLLREPGGNDFYGLIRIDVLLRALPHGTYYNADRTFMAGLVMQGQFRHIQAVLYWRRQHAGRATLAGGLRERAVVLGPERADRWRHPLVRMHVEYVLGFVRAVVTAPVTAADRARALLEVAGWLFSRLATRRNHRPVEASPPVGAER</sequence>
<evidence type="ECO:0000259" key="1">
    <source>
        <dbReference type="Pfam" id="PF00535"/>
    </source>
</evidence>
<gene>
    <name evidence="2" type="ORF">ACFPQB_13705</name>
</gene>
<dbReference type="Pfam" id="PF00535">
    <property type="entry name" value="Glycos_transf_2"/>
    <property type="match status" value="1"/>
</dbReference>
<evidence type="ECO:0000313" key="2">
    <source>
        <dbReference type="EMBL" id="MFC5729977.1"/>
    </source>
</evidence>
<feature type="domain" description="Glycosyltransferase 2-like" evidence="1">
    <location>
        <begin position="9"/>
        <end position="126"/>
    </location>
</feature>
<dbReference type="Gene3D" id="3.90.550.10">
    <property type="entry name" value="Spore Coat Polysaccharide Biosynthesis Protein SpsA, Chain A"/>
    <property type="match status" value="1"/>
</dbReference>
<dbReference type="RefSeq" id="WP_136431423.1">
    <property type="nucleotide sequence ID" value="NZ_JBHSNS010000006.1"/>
</dbReference>
<accession>A0ABW0ZI12</accession>
<proteinExistence type="predicted"/>
<dbReference type="EMBL" id="JBHSNS010000006">
    <property type="protein sequence ID" value="MFC5729977.1"/>
    <property type="molecule type" value="Genomic_DNA"/>
</dbReference>
<comment type="caution">
    <text evidence="2">The sequence shown here is derived from an EMBL/GenBank/DDBJ whole genome shotgun (WGS) entry which is preliminary data.</text>
</comment>
<dbReference type="InterPro" id="IPR001173">
    <property type="entry name" value="Glyco_trans_2-like"/>
</dbReference>
<organism evidence="2 3">
    <name type="scientific">Nocardioides vastitatis</name>
    <dbReference type="NCBI Taxonomy" id="2568655"/>
    <lineage>
        <taxon>Bacteria</taxon>
        <taxon>Bacillati</taxon>
        <taxon>Actinomycetota</taxon>
        <taxon>Actinomycetes</taxon>
        <taxon>Propionibacteriales</taxon>
        <taxon>Nocardioidaceae</taxon>
        <taxon>Nocardioides</taxon>
    </lineage>
</organism>
<dbReference type="SUPFAM" id="SSF53448">
    <property type="entry name" value="Nucleotide-diphospho-sugar transferases"/>
    <property type="match status" value="1"/>
</dbReference>
<dbReference type="Proteomes" id="UP001596072">
    <property type="component" value="Unassembled WGS sequence"/>
</dbReference>
<evidence type="ECO:0000313" key="3">
    <source>
        <dbReference type="Proteomes" id="UP001596072"/>
    </source>
</evidence>
<dbReference type="InterPro" id="IPR050834">
    <property type="entry name" value="Glycosyltransf_2"/>
</dbReference>
<dbReference type="InterPro" id="IPR029044">
    <property type="entry name" value="Nucleotide-diphossugar_trans"/>
</dbReference>
<keyword evidence="3" id="KW-1185">Reference proteome</keyword>
<reference evidence="3" key="1">
    <citation type="journal article" date="2019" name="Int. J. Syst. Evol. Microbiol.">
        <title>The Global Catalogue of Microorganisms (GCM) 10K type strain sequencing project: providing services to taxonomists for standard genome sequencing and annotation.</title>
        <authorList>
            <consortium name="The Broad Institute Genomics Platform"/>
            <consortium name="The Broad Institute Genome Sequencing Center for Infectious Disease"/>
            <person name="Wu L."/>
            <person name="Ma J."/>
        </authorList>
    </citation>
    <scope>NUCLEOTIDE SEQUENCE [LARGE SCALE GENOMIC DNA]</scope>
    <source>
        <strain evidence="3">YIM 94188</strain>
    </source>
</reference>
<dbReference type="PANTHER" id="PTHR43685:SF2">
    <property type="entry name" value="GLYCOSYLTRANSFERASE 2-LIKE DOMAIN-CONTAINING PROTEIN"/>
    <property type="match status" value="1"/>
</dbReference>
<protein>
    <submittedName>
        <fullName evidence="2">Glycosyltransferase family 2 protein</fullName>
    </submittedName>
</protein>